<dbReference type="GO" id="GO:0015627">
    <property type="term" value="C:type II protein secretion system complex"/>
    <property type="evidence" value="ECO:0007669"/>
    <property type="project" value="InterPro"/>
</dbReference>
<dbReference type="InterPro" id="IPR000983">
    <property type="entry name" value="Bac_GSPG_pilin"/>
</dbReference>
<dbReference type="EMBL" id="CP046996">
    <property type="protein sequence ID" value="QHA00359.1"/>
    <property type="molecule type" value="Genomic_DNA"/>
</dbReference>
<dbReference type="AlphaFoldDB" id="A0A857DIQ7"/>
<accession>A0A857DIQ7</accession>
<organism evidence="3 4">
    <name type="scientific">Dehalobacter restrictus</name>
    <dbReference type="NCBI Taxonomy" id="55583"/>
    <lineage>
        <taxon>Bacteria</taxon>
        <taxon>Bacillati</taxon>
        <taxon>Bacillota</taxon>
        <taxon>Clostridia</taxon>
        <taxon>Eubacteriales</taxon>
        <taxon>Desulfitobacteriaceae</taxon>
        <taxon>Dehalobacter</taxon>
    </lineage>
</organism>
<proteinExistence type="predicted"/>
<feature type="transmembrane region" description="Helical" evidence="2">
    <location>
        <begin position="13"/>
        <end position="32"/>
    </location>
</feature>
<name>A0A857DIQ7_9FIRM</name>
<dbReference type="GO" id="GO:0015628">
    <property type="term" value="P:protein secretion by the type II secretion system"/>
    <property type="evidence" value="ECO:0007669"/>
    <property type="project" value="InterPro"/>
</dbReference>
<protein>
    <submittedName>
        <fullName evidence="3">Prepilin-type N-terminal cleavage/methylation domain-containing protein</fullName>
    </submittedName>
</protein>
<dbReference type="Gene3D" id="3.30.700.10">
    <property type="entry name" value="Glycoprotein, Type 4 Pilin"/>
    <property type="match status" value="1"/>
</dbReference>
<reference evidence="3 4" key="1">
    <citation type="submission" date="2019-12" db="EMBL/GenBank/DDBJ databases">
        <title>Sequence classification of anaerobic respiratory reductive dehalogenases: First we see many, then we see few.</title>
        <authorList>
            <person name="Molenda O."/>
            <person name="Puentes Jacome L.A."/>
            <person name="Cao X."/>
            <person name="Nesbo C.L."/>
            <person name="Tang S."/>
            <person name="Morson N."/>
            <person name="Patron J."/>
            <person name="Lomheim L."/>
            <person name="Wishart D.S."/>
            <person name="Edwards E.A."/>
        </authorList>
    </citation>
    <scope>NUCLEOTIDE SEQUENCE [LARGE SCALE GENOMIC DNA]</scope>
    <source>
        <strain evidence="3 4">12DCA</strain>
    </source>
</reference>
<keyword evidence="2" id="KW-0812">Transmembrane</keyword>
<dbReference type="PRINTS" id="PR00813">
    <property type="entry name" value="BCTERIALGSPG"/>
</dbReference>
<dbReference type="SUPFAM" id="SSF54523">
    <property type="entry name" value="Pili subunits"/>
    <property type="match status" value="1"/>
</dbReference>
<keyword evidence="2" id="KW-1133">Transmembrane helix</keyword>
<dbReference type="Proteomes" id="UP000430508">
    <property type="component" value="Chromosome"/>
</dbReference>
<dbReference type="NCBIfam" id="TIGR02532">
    <property type="entry name" value="IV_pilin_GFxxxE"/>
    <property type="match status" value="1"/>
</dbReference>
<evidence type="ECO:0000313" key="3">
    <source>
        <dbReference type="EMBL" id="QHA00359.1"/>
    </source>
</evidence>
<evidence type="ECO:0000313" key="4">
    <source>
        <dbReference type="Proteomes" id="UP000430508"/>
    </source>
</evidence>
<evidence type="ECO:0000256" key="2">
    <source>
        <dbReference type="SAM" id="Phobius"/>
    </source>
</evidence>
<dbReference type="PROSITE" id="PS00409">
    <property type="entry name" value="PROKAR_NTER_METHYL"/>
    <property type="match status" value="1"/>
</dbReference>
<dbReference type="InterPro" id="IPR045584">
    <property type="entry name" value="Pilin-like"/>
</dbReference>
<keyword evidence="1" id="KW-0488">Methylation</keyword>
<dbReference type="RefSeq" id="WP_019225811.1">
    <property type="nucleotide sequence ID" value="NZ_CP046996.1"/>
</dbReference>
<dbReference type="InterPro" id="IPR012902">
    <property type="entry name" value="N_methyl_site"/>
</dbReference>
<evidence type="ECO:0000256" key="1">
    <source>
        <dbReference type="ARBA" id="ARBA00022481"/>
    </source>
</evidence>
<sequence>MVKNEKGFTLLEVMLVVVILAILAAIVIPRFVGNAETAREKADITTGREVKAALDRYQVDNGIYLRIDELSAANGTITGSGLIPDYIARLDPTVTQQKAETGKTGFGIAEITGNTFPDPGNLIMVYLSSDGSQAEVKVFDESLASTLWSSI</sequence>
<dbReference type="Pfam" id="PF07963">
    <property type="entry name" value="N_methyl"/>
    <property type="match status" value="1"/>
</dbReference>
<gene>
    <name evidence="3" type="ORF">GQ588_06785</name>
</gene>
<keyword evidence="2" id="KW-0472">Membrane</keyword>